<keyword evidence="2" id="KW-0479">Metal-binding</keyword>
<gene>
    <name evidence="13" type="ORF">SHERM_19975</name>
</gene>
<dbReference type="GO" id="GO:0008270">
    <property type="term" value="F:zinc ion binding"/>
    <property type="evidence" value="ECO:0007669"/>
    <property type="project" value="UniProtKB-KW"/>
</dbReference>
<comment type="subcellular location">
    <subcellularLocation>
        <location evidence="1">Nucleus</location>
    </subcellularLocation>
</comment>
<dbReference type="AlphaFoldDB" id="A0A9N7N4P0"/>
<evidence type="ECO:0000256" key="1">
    <source>
        <dbReference type="ARBA" id="ARBA00004123"/>
    </source>
</evidence>
<keyword evidence="8" id="KW-0539">Nucleus</keyword>
<evidence type="ECO:0000256" key="8">
    <source>
        <dbReference type="ARBA" id="ARBA00023242"/>
    </source>
</evidence>
<dbReference type="PANTHER" id="PTHR31251:SF226">
    <property type="entry name" value="SQUAMOSA PROMOTER-BINDING-LIKE PROTEIN 6"/>
    <property type="match status" value="1"/>
</dbReference>
<accession>A0A9N7N4P0</accession>
<organism evidence="13 14">
    <name type="scientific">Striga hermonthica</name>
    <name type="common">Purple witchweed</name>
    <name type="synonym">Buchnera hermonthica</name>
    <dbReference type="NCBI Taxonomy" id="68872"/>
    <lineage>
        <taxon>Eukaryota</taxon>
        <taxon>Viridiplantae</taxon>
        <taxon>Streptophyta</taxon>
        <taxon>Embryophyta</taxon>
        <taxon>Tracheophyta</taxon>
        <taxon>Spermatophyta</taxon>
        <taxon>Magnoliopsida</taxon>
        <taxon>eudicotyledons</taxon>
        <taxon>Gunneridae</taxon>
        <taxon>Pentapetalae</taxon>
        <taxon>asterids</taxon>
        <taxon>lamiids</taxon>
        <taxon>Lamiales</taxon>
        <taxon>Orobanchaceae</taxon>
        <taxon>Buchnereae</taxon>
        <taxon>Striga</taxon>
    </lineage>
</organism>
<evidence type="ECO:0000256" key="9">
    <source>
        <dbReference type="ARBA" id="ARBA00056472"/>
    </source>
</evidence>
<evidence type="ECO:0000313" key="14">
    <source>
        <dbReference type="Proteomes" id="UP001153555"/>
    </source>
</evidence>
<dbReference type="InterPro" id="IPR044817">
    <property type="entry name" value="SBP-like"/>
</dbReference>
<protein>
    <submittedName>
        <fullName evidence="13">Squamosa promoter-binding-like protein 6</fullName>
    </submittedName>
</protein>
<dbReference type="InterPro" id="IPR004333">
    <property type="entry name" value="SBP_dom"/>
</dbReference>
<evidence type="ECO:0000256" key="10">
    <source>
        <dbReference type="PROSITE-ProRule" id="PRU00470"/>
    </source>
</evidence>
<keyword evidence="14" id="KW-1185">Reference proteome</keyword>
<dbReference type="Gene3D" id="4.10.1100.10">
    <property type="entry name" value="Transcription factor, SBP-box domain"/>
    <property type="match status" value="1"/>
</dbReference>
<comment type="caution">
    <text evidence="13">The sequence shown here is derived from an EMBL/GenBank/DDBJ whole genome shotgun (WGS) entry which is preliminary data.</text>
</comment>
<keyword evidence="6" id="KW-0238">DNA-binding</keyword>
<dbReference type="InterPro" id="IPR036893">
    <property type="entry name" value="SBP_sf"/>
</dbReference>
<evidence type="ECO:0000256" key="11">
    <source>
        <dbReference type="SAM" id="MobiDB-lite"/>
    </source>
</evidence>
<evidence type="ECO:0000256" key="5">
    <source>
        <dbReference type="ARBA" id="ARBA00023015"/>
    </source>
</evidence>
<dbReference type="Pfam" id="PF03110">
    <property type="entry name" value="SBP"/>
    <property type="match status" value="1"/>
</dbReference>
<reference evidence="13" key="1">
    <citation type="submission" date="2019-12" db="EMBL/GenBank/DDBJ databases">
        <authorList>
            <person name="Scholes J."/>
        </authorList>
    </citation>
    <scope>NUCLEOTIDE SEQUENCE</scope>
</reference>
<evidence type="ECO:0000313" key="13">
    <source>
        <dbReference type="EMBL" id="CAA0822504.1"/>
    </source>
</evidence>
<dbReference type="FunFam" id="4.10.1100.10:FF:000001">
    <property type="entry name" value="Squamosa promoter-binding-like protein 14"/>
    <property type="match status" value="1"/>
</dbReference>
<feature type="domain" description="SBP-type" evidence="12">
    <location>
        <begin position="46"/>
        <end position="123"/>
    </location>
</feature>
<dbReference type="GO" id="GO:0003677">
    <property type="term" value="F:DNA binding"/>
    <property type="evidence" value="ECO:0007669"/>
    <property type="project" value="UniProtKB-KW"/>
</dbReference>
<proteinExistence type="predicted"/>
<evidence type="ECO:0000256" key="2">
    <source>
        <dbReference type="ARBA" id="ARBA00022723"/>
    </source>
</evidence>
<dbReference type="SUPFAM" id="SSF103612">
    <property type="entry name" value="SBT domain"/>
    <property type="match status" value="1"/>
</dbReference>
<sequence>MPRKSFLSDHQSLDSSYLDRNSRCNKPEPAIPAKRAKSANSSPSLAPTCQVLGCNKDLSSSKDYHKRHKVCDVHSKTAMVIVNGKQQRFCQQCSRFHVLAEFDEGKRSCRKRLAGHNERRRKPQLESYFSSSYLSTNASKTSSIFPRVFPNSFYYPQCNNNNKPLTNNALLKLEDDPTQIPSYTPNMKFGQSFHAPFTHFARKRSPNKYGSVQESPVGSSNSSCALSLLSSQSHNLINNNSSMPEKFTATTVNFSPSLSDQQQNETLKSYSCPEDSETVSLVELSSYLQRVEQRKYYEKTCLL</sequence>
<dbReference type="PROSITE" id="PS51141">
    <property type="entry name" value="ZF_SBP"/>
    <property type="match status" value="1"/>
</dbReference>
<dbReference type="PANTHER" id="PTHR31251">
    <property type="entry name" value="SQUAMOSA PROMOTER-BINDING-LIKE PROTEIN 4"/>
    <property type="match status" value="1"/>
</dbReference>
<dbReference type="GO" id="GO:0005634">
    <property type="term" value="C:nucleus"/>
    <property type="evidence" value="ECO:0007669"/>
    <property type="project" value="UniProtKB-SubCell"/>
</dbReference>
<evidence type="ECO:0000256" key="6">
    <source>
        <dbReference type="ARBA" id="ARBA00023125"/>
    </source>
</evidence>
<name>A0A9N7N4P0_STRHE</name>
<evidence type="ECO:0000256" key="3">
    <source>
        <dbReference type="ARBA" id="ARBA00022771"/>
    </source>
</evidence>
<keyword evidence="5" id="KW-0805">Transcription regulation</keyword>
<keyword evidence="7" id="KW-0804">Transcription</keyword>
<keyword evidence="4" id="KW-0862">Zinc</keyword>
<comment type="function">
    <text evidence="9">Probable transcriptional factor. Binds to the promoter of the SQUAMOSA gene.</text>
</comment>
<dbReference type="Proteomes" id="UP001153555">
    <property type="component" value="Unassembled WGS sequence"/>
</dbReference>
<evidence type="ECO:0000256" key="4">
    <source>
        <dbReference type="ARBA" id="ARBA00022833"/>
    </source>
</evidence>
<keyword evidence="3 10" id="KW-0863">Zinc-finger</keyword>
<dbReference type="EMBL" id="CACSLK010023397">
    <property type="protein sequence ID" value="CAA0822504.1"/>
    <property type="molecule type" value="Genomic_DNA"/>
</dbReference>
<feature type="region of interest" description="Disordered" evidence="11">
    <location>
        <begin position="1"/>
        <end position="45"/>
    </location>
</feature>
<feature type="compositionally biased region" description="Polar residues" evidence="11">
    <location>
        <begin position="8"/>
        <end position="19"/>
    </location>
</feature>
<evidence type="ECO:0000259" key="12">
    <source>
        <dbReference type="PROSITE" id="PS51141"/>
    </source>
</evidence>
<dbReference type="OrthoDB" id="514967at2759"/>
<evidence type="ECO:0000256" key="7">
    <source>
        <dbReference type="ARBA" id="ARBA00023163"/>
    </source>
</evidence>